<feature type="compositionally biased region" description="Polar residues" evidence="1">
    <location>
        <begin position="310"/>
        <end position="322"/>
    </location>
</feature>
<feature type="compositionally biased region" description="Basic and acidic residues" evidence="1">
    <location>
        <begin position="187"/>
        <end position="196"/>
    </location>
</feature>
<dbReference type="InParanoid" id="A0A1X2HIS2"/>
<reference evidence="2 3" key="1">
    <citation type="submission" date="2016-07" db="EMBL/GenBank/DDBJ databases">
        <title>Pervasive Adenine N6-methylation of Active Genes in Fungi.</title>
        <authorList>
            <consortium name="DOE Joint Genome Institute"/>
            <person name="Mondo S.J."/>
            <person name="Dannebaum R.O."/>
            <person name="Kuo R.C."/>
            <person name="Labutti K."/>
            <person name="Haridas S."/>
            <person name="Kuo A."/>
            <person name="Salamov A."/>
            <person name="Ahrendt S.R."/>
            <person name="Lipzen A."/>
            <person name="Sullivan W."/>
            <person name="Andreopoulos W.B."/>
            <person name="Clum A."/>
            <person name="Lindquist E."/>
            <person name="Daum C."/>
            <person name="Ramamoorthy G.K."/>
            <person name="Gryganskyi A."/>
            <person name="Culley D."/>
            <person name="Magnuson J.K."/>
            <person name="James T.Y."/>
            <person name="O'Malley M.A."/>
            <person name="Stajich J.E."/>
            <person name="Spatafora J.W."/>
            <person name="Visel A."/>
            <person name="Grigoriev I.V."/>
        </authorList>
    </citation>
    <scope>NUCLEOTIDE SEQUENCE [LARGE SCALE GENOMIC DNA]</scope>
    <source>
        <strain evidence="2 3">NRRL 2496</strain>
    </source>
</reference>
<feature type="region of interest" description="Disordered" evidence="1">
    <location>
        <begin position="130"/>
        <end position="156"/>
    </location>
</feature>
<accession>A0A1X2HIS2</accession>
<dbReference type="OrthoDB" id="2284518at2759"/>
<dbReference type="EMBL" id="MCGN01000003">
    <property type="protein sequence ID" value="ORY98948.1"/>
    <property type="molecule type" value="Genomic_DNA"/>
</dbReference>
<feature type="compositionally biased region" description="Low complexity" evidence="1">
    <location>
        <begin position="278"/>
        <end position="290"/>
    </location>
</feature>
<feature type="region of interest" description="Disordered" evidence="1">
    <location>
        <begin position="183"/>
        <end position="243"/>
    </location>
</feature>
<feature type="region of interest" description="Disordered" evidence="1">
    <location>
        <begin position="269"/>
        <end position="370"/>
    </location>
</feature>
<evidence type="ECO:0000313" key="3">
    <source>
        <dbReference type="Proteomes" id="UP000242180"/>
    </source>
</evidence>
<comment type="caution">
    <text evidence="2">The sequence shown here is derived from an EMBL/GenBank/DDBJ whole genome shotgun (WGS) entry which is preliminary data.</text>
</comment>
<dbReference type="AlphaFoldDB" id="A0A1X2HIS2"/>
<feature type="compositionally biased region" description="Polar residues" evidence="1">
    <location>
        <begin position="202"/>
        <end position="217"/>
    </location>
</feature>
<sequence>MLRKQETHRAMRLYDVARADVFSDGARAHVRRVRALIEAGNEKDDNDAWCGRTPSLMAIALLQLQALLIQLISELPHKHRGGFILSLLRPLVQAVRWILLSGLLVLDQVARIFSVEQEMTYFVSKQSQQRHGYHDSRRHHHHQQLNDTALHSPPIDSERLPYEIQDRIVHEFDTFPLIEEVEEIDEGDRRSDEKGTVRPVSVSESVTHASECSTSGPASRRGPLPRHERDRKSSLPSKTATAVLGHVRSLSNNMTMPSFHAEKLPLLNTIHPHRPSTPHHVNSSQSSSGHSLRRITGTRDLVHSPLSRRGSGSSNESLSQKYTTTTSTTALRPATADSAVHYHEHHHHHIHKRAGSDPSTTPRRGAAWRT</sequence>
<protein>
    <submittedName>
        <fullName evidence="2">Uncharacterized protein</fullName>
    </submittedName>
</protein>
<evidence type="ECO:0000313" key="2">
    <source>
        <dbReference type="EMBL" id="ORY98948.1"/>
    </source>
</evidence>
<gene>
    <name evidence="2" type="ORF">BCR43DRAFT_488465</name>
</gene>
<feature type="compositionally biased region" description="Low complexity" evidence="1">
    <location>
        <begin position="323"/>
        <end position="336"/>
    </location>
</feature>
<evidence type="ECO:0000256" key="1">
    <source>
        <dbReference type="SAM" id="MobiDB-lite"/>
    </source>
</evidence>
<proteinExistence type="predicted"/>
<organism evidence="2 3">
    <name type="scientific">Syncephalastrum racemosum</name>
    <name type="common">Filamentous fungus</name>
    <dbReference type="NCBI Taxonomy" id="13706"/>
    <lineage>
        <taxon>Eukaryota</taxon>
        <taxon>Fungi</taxon>
        <taxon>Fungi incertae sedis</taxon>
        <taxon>Mucoromycota</taxon>
        <taxon>Mucoromycotina</taxon>
        <taxon>Mucoromycetes</taxon>
        <taxon>Mucorales</taxon>
        <taxon>Syncephalastraceae</taxon>
        <taxon>Syncephalastrum</taxon>
    </lineage>
</organism>
<name>A0A1X2HIS2_SYNRA</name>
<dbReference type="Proteomes" id="UP000242180">
    <property type="component" value="Unassembled WGS sequence"/>
</dbReference>
<feature type="compositionally biased region" description="Basic residues" evidence="1">
    <location>
        <begin position="343"/>
        <end position="353"/>
    </location>
</feature>
<keyword evidence="3" id="KW-1185">Reference proteome</keyword>